<evidence type="ECO:0000313" key="3">
    <source>
        <dbReference type="Proteomes" id="UP001152798"/>
    </source>
</evidence>
<evidence type="ECO:0000256" key="1">
    <source>
        <dbReference type="SAM" id="Phobius"/>
    </source>
</evidence>
<gene>
    <name evidence="2" type="ORF">NEZAVI_LOCUS5650</name>
</gene>
<dbReference type="EMBL" id="OV725079">
    <property type="protein sequence ID" value="CAH1395354.1"/>
    <property type="molecule type" value="Genomic_DNA"/>
</dbReference>
<feature type="transmembrane region" description="Helical" evidence="1">
    <location>
        <begin position="35"/>
        <end position="54"/>
    </location>
</feature>
<proteinExistence type="predicted"/>
<keyword evidence="1" id="KW-1133">Transmembrane helix</keyword>
<evidence type="ECO:0000313" key="2">
    <source>
        <dbReference type="EMBL" id="CAH1395354.1"/>
    </source>
</evidence>
<dbReference type="AlphaFoldDB" id="A0A9P0H1D8"/>
<sequence>MLQIQWRARYIDGRIDMRRTDEAVKGRRGKPIQFGLFKVSFMFKFGFILSQYYLPSLKYLNYLDIIILDFKHFKPWRMEDVRYPDRQYVLKTRNLTSSRTIGPSHASITFASVHKSNALFHLAARSDNQMITWALLR</sequence>
<name>A0A9P0H1D8_NEZVI</name>
<keyword evidence="1" id="KW-0472">Membrane</keyword>
<dbReference type="Proteomes" id="UP001152798">
    <property type="component" value="Chromosome 3"/>
</dbReference>
<accession>A0A9P0H1D8</accession>
<protein>
    <submittedName>
        <fullName evidence="2">Uncharacterized protein</fullName>
    </submittedName>
</protein>
<reference evidence="2" key="1">
    <citation type="submission" date="2022-01" db="EMBL/GenBank/DDBJ databases">
        <authorList>
            <person name="King R."/>
        </authorList>
    </citation>
    <scope>NUCLEOTIDE SEQUENCE</scope>
</reference>
<keyword evidence="1" id="KW-0812">Transmembrane</keyword>
<organism evidence="2 3">
    <name type="scientific">Nezara viridula</name>
    <name type="common">Southern green stink bug</name>
    <name type="synonym">Cimex viridulus</name>
    <dbReference type="NCBI Taxonomy" id="85310"/>
    <lineage>
        <taxon>Eukaryota</taxon>
        <taxon>Metazoa</taxon>
        <taxon>Ecdysozoa</taxon>
        <taxon>Arthropoda</taxon>
        <taxon>Hexapoda</taxon>
        <taxon>Insecta</taxon>
        <taxon>Pterygota</taxon>
        <taxon>Neoptera</taxon>
        <taxon>Paraneoptera</taxon>
        <taxon>Hemiptera</taxon>
        <taxon>Heteroptera</taxon>
        <taxon>Panheteroptera</taxon>
        <taxon>Pentatomomorpha</taxon>
        <taxon>Pentatomoidea</taxon>
        <taxon>Pentatomidae</taxon>
        <taxon>Pentatominae</taxon>
        <taxon>Nezara</taxon>
    </lineage>
</organism>
<keyword evidence="3" id="KW-1185">Reference proteome</keyword>